<comment type="caution">
    <text evidence="1">The sequence shown here is derived from an EMBL/GenBank/DDBJ whole genome shotgun (WGS) entry which is preliminary data.</text>
</comment>
<evidence type="ECO:0000313" key="2">
    <source>
        <dbReference type="Proteomes" id="UP001647509"/>
    </source>
</evidence>
<protein>
    <submittedName>
        <fullName evidence="1">T9SS type A sorting domain-containing protein</fullName>
    </submittedName>
</protein>
<name>A0ACC5U7Z6_9FLAO</name>
<proteinExistence type="predicted"/>
<dbReference type="EMBL" id="JAHKPD010000012">
    <property type="protein sequence ID" value="MBU2950417.1"/>
    <property type="molecule type" value="Genomic_DNA"/>
</dbReference>
<gene>
    <name evidence="1" type="ORF">KO493_06895</name>
</gene>
<keyword evidence="2" id="KW-1185">Reference proteome</keyword>
<dbReference type="Proteomes" id="UP001647509">
    <property type="component" value="Unassembled WGS sequence"/>
</dbReference>
<evidence type="ECO:0000313" key="1">
    <source>
        <dbReference type="EMBL" id="MBU2950417.1"/>
    </source>
</evidence>
<accession>A0ACC5U7Z6</accession>
<sequence length="812" mass="87808">MIKNFLIAFMFISGLALVEGQTVLGVNEVMITGYNADDKGADQFTFVVLTDIDPGRIIKFTDIGWSNSLNRFISGGGNSNAEGVLEWTAPATGIDCGTEVFLFTGTGVNQSDWTCTFGTATETDIGFGLQGVNDQIIAFDGNFSSPVMVHAIMYGARGWGDTAAADAQFSDIPPGLTDGPSAIYYGNNTSGAYDCSTVIGISDIETEIAVENNWNLLPRRTVSTDPPVYLPLGGCNYSCCPSNIWDGSNWSLGVVPTINESAILTADYDTFVNGPLETCSLFINAGATLRVREGAYVEVDHDVTVDGNLEVDSESNFVQNYYLGNFTDNSSGGVKLTKTKVSNSNVEYTYWSSPVANTTIENALAGTPSGRRYWFNAANFEDLLAEQSGNAGVYVAGQDDIDDDGDDWQRASGAMIPGVGYASFPKSGSNDYDFVGTFNTAEITVPVVANSPSYTNWNLIGNPYPGAISADDFLTENTSLLNGTIYFWDQVTAADAGTIGNEQQNFSQDDYAFYNLSGGTGTAGAGNSGVHPNGYIACGQSFFVAAINSGDVVFKNSMRGDTYDNTQFFKVSNNKQVGVVNEKLWVNLTSNNGVFSQVLVAYIDGATNGFDGEAYDAKLLNNKKFATLYTQIPNDASKFKIQGKAKQSIDIHESIALGFDNHIAEQTEFTISLDRLQGHFLSVSPIYLQDKALNVTHNLVDSGYTFVSDVTGDFSDRFQIVFNAKALSVEKVETAVPNFFLGQTKNQLMCDTNNKDIEIENIQIYDMLGRLQADLEINATETQVDISHLSHAIYVVQVQFSNGESLRTKIIN</sequence>
<reference evidence="1" key="1">
    <citation type="submission" date="2021-05" db="EMBL/GenBank/DDBJ databases">
        <title>Draft genomes of bacteria isolated from model marine particles.</title>
        <authorList>
            <person name="Datta M.S."/>
            <person name="Schwartzman J.A."/>
            <person name="Enke T.N."/>
            <person name="Saavedra J."/>
            <person name="Cermak N."/>
            <person name="Cordero O.X."/>
        </authorList>
    </citation>
    <scope>NUCLEOTIDE SEQUENCE</scope>
    <source>
        <strain evidence="1">I2M19</strain>
    </source>
</reference>
<organism evidence="1 2">
    <name type="scientific">Pseudotamlana agarivorans</name>
    <dbReference type="NCBI Taxonomy" id="481183"/>
    <lineage>
        <taxon>Bacteria</taxon>
        <taxon>Pseudomonadati</taxon>
        <taxon>Bacteroidota</taxon>
        <taxon>Flavobacteriia</taxon>
        <taxon>Flavobacteriales</taxon>
        <taxon>Flavobacteriaceae</taxon>
        <taxon>Pseudotamlana</taxon>
    </lineage>
</organism>